<accession>A0A7M4CER2</accession>
<dbReference type="EMBL" id="MT663534">
    <property type="protein sequence ID" value="QOI90168.1"/>
    <property type="molecule type" value="Genomic_DNA"/>
</dbReference>
<dbReference type="Gene3D" id="1.10.1200.120">
    <property type="entry name" value="Large-conductance mechanosensitive channel, MscL, domain 1"/>
    <property type="match status" value="1"/>
</dbReference>
<organism evidence="2 3">
    <name type="scientific">Pyramimonas orientalis virus 01B</name>
    <dbReference type="NCBI Taxonomy" id="3134525"/>
    <lineage>
        <taxon>Viruses</taxon>
        <taxon>Varidnaviria</taxon>
        <taxon>Bamfordvirae</taxon>
        <taxon>Nucleocytoviricota</taxon>
        <taxon>Megaviricetes</taxon>
        <taxon>Imitervirales</taxon>
        <taxon>Allomimiviridae</taxon>
        <taxon>Heliosvirus</taxon>
        <taxon>Heliosvirus raunefjordenense</taxon>
    </lineage>
</organism>
<evidence type="ECO:0000313" key="2">
    <source>
        <dbReference type="EMBL" id="QOI90168.1"/>
    </source>
</evidence>
<keyword evidence="3" id="KW-1185">Reference proteome</keyword>
<evidence type="ECO:0000313" key="3">
    <source>
        <dbReference type="Proteomes" id="UP001162120"/>
    </source>
</evidence>
<dbReference type="InterPro" id="IPR036019">
    <property type="entry name" value="MscL_channel"/>
</dbReference>
<evidence type="ECO:0000256" key="1">
    <source>
        <dbReference type="SAM" id="Phobius"/>
    </source>
</evidence>
<sequence length="104" mass="12004">MTKKANFVKWLFEKRDVDGLIIAFLISAAVNAFIRDFTVAIVDPVIDGLLPKSNEETTQTVNINNYIIFKFKLQYLISGLVRLLITFLLAFLIVRYIFQIFSLQ</sequence>
<feature type="transmembrane region" description="Helical" evidence="1">
    <location>
        <begin position="20"/>
        <end position="42"/>
    </location>
</feature>
<protein>
    <submittedName>
        <fullName evidence="2">Uncharacterized protein</fullName>
    </submittedName>
</protein>
<dbReference type="Proteomes" id="UP001162120">
    <property type="component" value="Segment"/>
</dbReference>
<proteinExistence type="predicted"/>
<keyword evidence="1" id="KW-1133">Transmembrane helix</keyword>
<feature type="transmembrane region" description="Helical" evidence="1">
    <location>
        <begin position="75"/>
        <end position="98"/>
    </location>
</feature>
<name>A0A7M4CER2_9VIRU</name>
<gene>
    <name evidence="2" type="ORF">HWQ62_00031</name>
</gene>
<reference evidence="2" key="1">
    <citation type="submission" date="2020-06" db="EMBL/GenBank/DDBJ databases">
        <title>Lateral gene transfer of anion-conducting channel rhodopsins between green algae and giant viruses.</title>
        <authorList>
            <person name="Rozenberg A."/>
            <person name="Oppermann J."/>
            <person name="Wietek J."/>
            <person name="Fernandez Lahore R.G."/>
            <person name="Sandaa R.-A."/>
            <person name="Bratbak G."/>
            <person name="Hegemann P."/>
            <person name="Beja O."/>
        </authorList>
    </citation>
    <scope>NUCLEOTIDE SEQUENCE</scope>
    <source>
        <strain evidence="2">01B</strain>
    </source>
</reference>
<keyword evidence="1" id="KW-0472">Membrane</keyword>
<dbReference type="SUPFAM" id="SSF81330">
    <property type="entry name" value="Gated mechanosensitive channel"/>
    <property type="match status" value="1"/>
</dbReference>
<keyword evidence="1" id="KW-0812">Transmembrane</keyword>